<gene>
    <name evidence="1" type="ORF">ZIOFF_012398</name>
</gene>
<dbReference type="PANTHER" id="PTHR36002">
    <property type="entry name" value="PYRD"/>
    <property type="match status" value="1"/>
</dbReference>
<dbReference type="Proteomes" id="UP000734854">
    <property type="component" value="Unassembled WGS sequence"/>
</dbReference>
<protein>
    <submittedName>
        <fullName evidence="1">Uncharacterized protein</fullName>
    </submittedName>
</protein>
<dbReference type="PANTHER" id="PTHR36002:SF1">
    <property type="entry name" value="PYRD"/>
    <property type="match status" value="1"/>
</dbReference>
<evidence type="ECO:0000313" key="1">
    <source>
        <dbReference type="EMBL" id="KAG6530176.1"/>
    </source>
</evidence>
<proteinExistence type="predicted"/>
<accession>A0A8J5LLG7</accession>
<reference evidence="1 2" key="1">
    <citation type="submission" date="2020-08" db="EMBL/GenBank/DDBJ databases">
        <title>Plant Genome Project.</title>
        <authorList>
            <person name="Zhang R.-G."/>
        </authorList>
    </citation>
    <scope>NUCLEOTIDE SEQUENCE [LARGE SCALE GENOMIC DNA]</scope>
    <source>
        <tissue evidence="1">Rhizome</tissue>
    </source>
</reference>
<comment type="caution">
    <text evidence="1">The sequence shown here is derived from an EMBL/GenBank/DDBJ whole genome shotgun (WGS) entry which is preliminary data.</text>
</comment>
<sequence length="137" mass="14516">MNGKISLVDIDGLILIDCSEPHYLESWFGDNEVAAVLIYVAAMSLTCLACRNIGSPSPSFRSYSVSSSSSEDDGQCAALITCLARRVTVAATGTGNAISTSKVAPSPIVVSSQGVAGTPRLQRSRAMSRDQVRNWNF</sequence>
<organism evidence="1 2">
    <name type="scientific">Zingiber officinale</name>
    <name type="common">Ginger</name>
    <name type="synonym">Amomum zingiber</name>
    <dbReference type="NCBI Taxonomy" id="94328"/>
    <lineage>
        <taxon>Eukaryota</taxon>
        <taxon>Viridiplantae</taxon>
        <taxon>Streptophyta</taxon>
        <taxon>Embryophyta</taxon>
        <taxon>Tracheophyta</taxon>
        <taxon>Spermatophyta</taxon>
        <taxon>Magnoliopsida</taxon>
        <taxon>Liliopsida</taxon>
        <taxon>Zingiberales</taxon>
        <taxon>Zingiberaceae</taxon>
        <taxon>Zingiber</taxon>
    </lineage>
</organism>
<dbReference type="EMBL" id="JACMSC010000003">
    <property type="protein sequence ID" value="KAG6530176.1"/>
    <property type="molecule type" value="Genomic_DNA"/>
</dbReference>
<name>A0A8J5LLG7_ZINOF</name>
<dbReference type="AlphaFoldDB" id="A0A8J5LLG7"/>
<evidence type="ECO:0000313" key="2">
    <source>
        <dbReference type="Proteomes" id="UP000734854"/>
    </source>
</evidence>
<keyword evidence="2" id="KW-1185">Reference proteome</keyword>